<feature type="chain" id="PRO_5004671397" evidence="3">
    <location>
        <begin position="31"/>
        <end position="1217"/>
    </location>
</feature>
<feature type="compositionally biased region" description="Low complexity" evidence="2">
    <location>
        <begin position="265"/>
        <end position="288"/>
    </location>
</feature>
<dbReference type="VEuPathDB" id="ToxoDB:EPH_0023730"/>
<feature type="compositionally biased region" description="Low complexity" evidence="2">
    <location>
        <begin position="803"/>
        <end position="934"/>
    </location>
</feature>
<accession>U6H8X0</accession>
<dbReference type="OrthoDB" id="353289at2759"/>
<feature type="region of interest" description="Disordered" evidence="2">
    <location>
        <begin position="131"/>
        <end position="316"/>
    </location>
</feature>
<keyword evidence="3" id="KW-0732">Signal</keyword>
<gene>
    <name evidence="4" type="ORF">EPH_0023730</name>
</gene>
<feature type="compositionally biased region" description="Low complexity" evidence="2">
    <location>
        <begin position="677"/>
        <end position="694"/>
    </location>
</feature>
<feature type="compositionally biased region" description="Low complexity" evidence="2">
    <location>
        <begin position="220"/>
        <end position="249"/>
    </location>
</feature>
<keyword evidence="5" id="KW-1185">Reference proteome</keyword>
<feature type="region of interest" description="Disordered" evidence="2">
    <location>
        <begin position="803"/>
        <end position="941"/>
    </location>
</feature>
<protein>
    <submittedName>
        <fullName evidence="4">Uncharacterized protein</fullName>
    </submittedName>
</protein>
<reference evidence="4" key="1">
    <citation type="submission" date="2013-10" db="EMBL/GenBank/DDBJ databases">
        <title>Genomic analysis of the causative agents of coccidiosis in chickens.</title>
        <authorList>
            <person name="Reid A.J."/>
            <person name="Blake D."/>
            <person name="Billington K."/>
            <person name="Browne H."/>
            <person name="Dunn M."/>
            <person name="Hung S."/>
            <person name="Kawahara F."/>
            <person name="Miranda-Saavedra D."/>
            <person name="Mourier T."/>
            <person name="Nagra H."/>
            <person name="Otto T.D."/>
            <person name="Rawlings N."/>
            <person name="Sanchez A."/>
            <person name="Sanders M."/>
            <person name="Subramaniam C."/>
            <person name="Tay Y."/>
            <person name="Dear P."/>
            <person name="Doerig C."/>
            <person name="Gruber A."/>
            <person name="Parkinson J."/>
            <person name="Shirley M."/>
            <person name="Wan K.L."/>
            <person name="Berriman M."/>
            <person name="Tomley F."/>
            <person name="Pain A."/>
        </authorList>
    </citation>
    <scope>NUCLEOTIDE SEQUENCE [LARGE SCALE GENOMIC DNA]</scope>
    <source>
        <strain evidence="4">Houghton</strain>
    </source>
</reference>
<sequence length="1217" mass="126615">MRRTTPPIAVAAAVAASVLDLALLPAFAVSADIEPLIQGEGSSLHPLYEEQPLPLADASPAEADIIALRPSWRQAPKRRGATTALSAVLTNVALLLSISAVVFLTLNCARVLQSSLHFSPSWGPLHRSLAAGDPSACEPGEEQEFPEASGVAEAPGLPEASGTDEAPGLPEASGTDEAPGLPEASGAAEAPIAVPETAGFPKAPSTVPETAGLPRAPSTVPEAPGVPAAPSAVPEAAGVPAAPSAVPEAPKLPEAPILPEVTRVPEGTGATGAPETAGSSGTSGAPGAQRAPQTRGILRAPGGEGKGSRRAAKGISTGASAAGAAAVARRVSPVLKQQQILKMKEQDKLGLTEDERGLIENAKQRLDSSAAELNDRKQEQEKARRELKEAEVTLAGLIEAMERLSVDQESLDAARAAVHEKQRAFAQTSLSVSRAEASLQAMQWNTEQDRAALNLLGDAYGVRYLSPGGARALAAAMRVSQQRRFKSGPLSSQEMEKVNEMFSWYQQQLSVEELRQEQEGDPRKPVPGLLELLRDSEQVAEMLQAAHLFSHASAIQGAAEAVHDALWSTTYLSSETETSSGKGTKLKKSVSFAEPLPTAHSPWRSSSLRESRYQGHPHQLPWPQLPGQQRPKRFPYVLRPLMKQTIQFSGGDYTGQHGVSSADMRRPVTQPGPAEPTPSAAAAGAAAAATSAKPPTLPRKQSGGKKAGETRAGEGAQRSQESIPDAAWLERAVPQAVGLAPPVLPPKHSMKRRGTVLTGFGVQRGQESVPDAAVAGAAALGAAALGAAALRTTASRAAASGIATPRAAAPGAATPRAAAPGAATPRAAAPGAAIPRAAAPGTATPRAAAPGTATPRAAAPRAAAPGTATPRAAAPGAATPRAAAPGVATPRAVAPGAATPRATAPGAATPRAAESRAAVPQAEAGGAAAAGSTARDSEEAMQQLEAGMEELITRLTDSWQAALEAALPGQRERQSWELASVLWKTAHDVNEAKRVQLHPALKPSTKSAFSDSLAKCADAFQALLEKMEATWILTLKGQSEGLKRKVEEMRRMMTRPPSREAPSPVDLLLFSITEVDMEAKRITGHLEHARDVLSAATSVPEQLAKAIADLTQQTSSTLEEMESAANICAHRWIGWLQSAWQLHTNFSPDRTPQEAQQERRRSALLSVVLRAEDAAHSLHTIFGDFAALQAVSHLARQCKDLANEANKPKEGEEGEKQ</sequence>
<keyword evidence="1" id="KW-0175">Coiled coil</keyword>
<evidence type="ECO:0000256" key="2">
    <source>
        <dbReference type="SAM" id="MobiDB-lite"/>
    </source>
</evidence>
<evidence type="ECO:0000313" key="5">
    <source>
        <dbReference type="Proteomes" id="UP000018201"/>
    </source>
</evidence>
<evidence type="ECO:0000256" key="3">
    <source>
        <dbReference type="SAM" id="SignalP"/>
    </source>
</evidence>
<reference evidence="4" key="2">
    <citation type="submission" date="2013-10" db="EMBL/GenBank/DDBJ databases">
        <authorList>
            <person name="Aslett M."/>
        </authorList>
    </citation>
    <scope>NUCLEOTIDE SEQUENCE [LARGE SCALE GENOMIC DNA]</scope>
    <source>
        <strain evidence="4">Houghton</strain>
    </source>
</reference>
<name>U6H8X0_9EIME</name>
<feature type="region of interest" description="Disordered" evidence="2">
    <location>
        <begin position="648"/>
        <end position="722"/>
    </location>
</feature>
<feature type="coiled-coil region" evidence="1">
    <location>
        <begin position="359"/>
        <end position="407"/>
    </location>
</feature>
<dbReference type="Proteomes" id="UP000018201">
    <property type="component" value="Unassembled WGS sequence"/>
</dbReference>
<evidence type="ECO:0000313" key="4">
    <source>
        <dbReference type="EMBL" id="CDI87104.1"/>
    </source>
</evidence>
<dbReference type="EMBL" id="HG696713">
    <property type="protein sequence ID" value="CDI87104.1"/>
    <property type="molecule type" value="Genomic_DNA"/>
</dbReference>
<proteinExistence type="predicted"/>
<dbReference type="PANTHER" id="PTHR21523:SF47">
    <property type="entry name" value="SALIVARY GLUE PROTEIN SGS-3"/>
    <property type="match status" value="1"/>
</dbReference>
<feature type="signal peptide" evidence="3">
    <location>
        <begin position="1"/>
        <end position="30"/>
    </location>
</feature>
<organism evidence="4 5">
    <name type="scientific">Eimeria praecox</name>
    <dbReference type="NCBI Taxonomy" id="51316"/>
    <lineage>
        <taxon>Eukaryota</taxon>
        <taxon>Sar</taxon>
        <taxon>Alveolata</taxon>
        <taxon>Apicomplexa</taxon>
        <taxon>Conoidasida</taxon>
        <taxon>Coccidia</taxon>
        <taxon>Eucoccidiorida</taxon>
        <taxon>Eimeriorina</taxon>
        <taxon>Eimeriidae</taxon>
        <taxon>Eimeria</taxon>
    </lineage>
</organism>
<feature type="region of interest" description="Disordered" evidence="2">
    <location>
        <begin position="596"/>
        <end position="631"/>
    </location>
</feature>
<evidence type="ECO:0000256" key="1">
    <source>
        <dbReference type="SAM" id="Coils"/>
    </source>
</evidence>
<dbReference type="AlphaFoldDB" id="U6H8X0"/>
<dbReference type="PANTHER" id="PTHR21523">
    <property type="match status" value="1"/>
</dbReference>